<feature type="domain" description="SLH" evidence="1">
    <location>
        <begin position="12"/>
        <end position="75"/>
    </location>
</feature>
<reference evidence="2" key="1">
    <citation type="submission" date="2019-08" db="EMBL/GenBank/DDBJ databases">
        <authorList>
            <person name="Kucharzyk K."/>
            <person name="Murdoch R.W."/>
            <person name="Higgins S."/>
            <person name="Loffler F."/>
        </authorList>
    </citation>
    <scope>NUCLEOTIDE SEQUENCE</scope>
</reference>
<sequence>MKKFLSLLMATALVMAFATAAGASDYDAMADDLAAIGMFTGTDVGYELDREPTRAEVAVMLVRMLGAEETAKTQYAANTISHPFTDVADWAAPYVAYLYTNKLSNGVSDTEYGSSQLCSGQMYCTFMLRALGYSDADGGDFSYAAALDYAAEKGITDKAFVATFKRDELVAVSYQTLSTAVKGGSQSLLEKLTAAGAIDETKAAAIESKLAILKEYETLALKDVASYKSLDCSGTMSFSATVGGQSISVSDMKMDMKMNLTDTAVDAAIHVNMTDPTTGQPVEIYEWMKDGWLYMKQGDLCYKMQMDYGQMLATIQQSAGMASGTMSSSMSAYMFTDVTKTETDEGTLYEFKMSPKFFNSMLGSILGNAGLTNGSNINFGSMVESILVKDGAVKNIKVSADLSVALEGMGEMAMQINADLTINSIGSTVVIEYPDFSNYVEMPTAPATGA</sequence>
<accession>A0A644Y182</accession>
<dbReference type="InterPro" id="IPR001119">
    <property type="entry name" value="SLH_dom"/>
</dbReference>
<gene>
    <name evidence="2" type="ORF">SDC9_68106</name>
</gene>
<dbReference type="EMBL" id="VSSQ01003638">
    <property type="protein sequence ID" value="MPM21661.1"/>
    <property type="molecule type" value="Genomic_DNA"/>
</dbReference>
<dbReference type="AlphaFoldDB" id="A0A644Y182"/>
<comment type="caution">
    <text evidence="2">The sequence shown here is derived from an EMBL/GenBank/DDBJ whole genome shotgun (WGS) entry which is preliminary data.</text>
</comment>
<evidence type="ECO:0000259" key="1">
    <source>
        <dbReference type="PROSITE" id="PS51272"/>
    </source>
</evidence>
<proteinExistence type="predicted"/>
<dbReference type="PROSITE" id="PS51272">
    <property type="entry name" value="SLH"/>
    <property type="match status" value="1"/>
</dbReference>
<evidence type="ECO:0000313" key="2">
    <source>
        <dbReference type="EMBL" id="MPM21661.1"/>
    </source>
</evidence>
<organism evidence="2">
    <name type="scientific">bioreactor metagenome</name>
    <dbReference type="NCBI Taxonomy" id="1076179"/>
    <lineage>
        <taxon>unclassified sequences</taxon>
        <taxon>metagenomes</taxon>
        <taxon>ecological metagenomes</taxon>
    </lineage>
</organism>
<name>A0A644Y182_9ZZZZ</name>
<protein>
    <recommendedName>
        <fullName evidence="1">SLH domain-containing protein</fullName>
    </recommendedName>
</protein>